<dbReference type="InterPro" id="IPR036093">
    <property type="entry name" value="NAC_dom_sf"/>
</dbReference>
<evidence type="ECO:0000256" key="3">
    <source>
        <dbReference type="ARBA" id="ARBA00023125"/>
    </source>
</evidence>
<keyword evidence="3" id="KW-0238">DNA-binding</keyword>
<evidence type="ECO:0000256" key="1">
    <source>
        <dbReference type="ARBA" id="ARBA00004123"/>
    </source>
</evidence>
<dbReference type="InterPro" id="IPR003441">
    <property type="entry name" value="NAC-dom"/>
</dbReference>
<dbReference type="Gene3D" id="2.170.150.80">
    <property type="entry name" value="NAC domain"/>
    <property type="match status" value="1"/>
</dbReference>
<proteinExistence type="predicted"/>
<protein>
    <submittedName>
        <fullName evidence="7">No apical meristem (NAM) protein</fullName>
    </submittedName>
</protein>
<dbReference type="PROSITE" id="PS51005">
    <property type="entry name" value="NAC"/>
    <property type="match status" value="1"/>
</dbReference>
<gene>
    <name evidence="7" type="ORF">COLO4_26548</name>
</gene>
<dbReference type="SUPFAM" id="SSF101941">
    <property type="entry name" value="NAC domain"/>
    <property type="match status" value="1"/>
</dbReference>
<keyword evidence="2" id="KW-0805">Transcription regulation</keyword>
<dbReference type="STRING" id="93759.A0A1R3HWD7"/>
<evidence type="ECO:0000256" key="5">
    <source>
        <dbReference type="ARBA" id="ARBA00023242"/>
    </source>
</evidence>
<name>A0A1R3HWD7_9ROSI</name>
<organism evidence="7 8">
    <name type="scientific">Corchorus olitorius</name>
    <dbReference type="NCBI Taxonomy" id="93759"/>
    <lineage>
        <taxon>Eukaryota</taxon>
        <taxon>Viridiplantae</taxon>
        <taxon>Streptophyta</taxon>
        <taxon>Embryophyta</taxon>
        <taxon>Tracheophyta</taxon>
        <taxon>Spermatophyta</taxon>
        <taxon>Magnoliopsida</taxon>
        <taxon>eudicotyledons</taxon>
        <taxon>Gunneridae</taxon>
        <taxon>Pentapetalae</taxon>
        <taxon>rosids</taxon>
        <taxon>malvids</taxon>
        <taxon>Malvales</taxon>
        <taxon>Malvaceae</taxon>
        <taxon>Grewioideae</taxon>
        <taxon>Apeibeae</taxon>
        <taxon>Corchorus</taxon>
    </lineage>
</organism>
<comment type="subcellular location">
    <subcellularLocation>
        <location evidence="1">Nucleus</location>
    </subcellularLocation>
</comment>
<evidence type="ECO:0000256" key="2">
    <source>
        <dbReference type="ARBA" id="ARBA00023015"/>
    </source>
</evidence>
<keyword evidence="5" id="KW-0539">Nucleus</keyword>
<accession>A0A1R3HWD7</accession>
<dbReference type="EMBL" id="AWUE01019271">
    <property type="protein sequence ID" value="OMO74675.1"/>
    <property type="molecule type" value="Genomic_DNA"/>
</dbReference>
<comment type="caution">
    <text evidence="7">The sequence shown here is derived from an EMBL/GenBank/DDBJ whole genome shotgun (WGS) entry which is preliminary data.</text>
</comment>
<evidence type="ECO:0000313" key="8">
    <source>
        <dbReference type="Proteomes" id="UP000187203"/>
    </source>
</evidence>
<dbReference type="Pfam" id="PF02365">
    <property type="entry name" value="NAM"/>
    <property type="match status" value="1"/>
</dbReference>
<evidence type="ECO:0000259" key="6">
    <source>
        <dbReference type="PROSITE" id="PS51005"/>
    </source>
</evidence>
<evidence type="ECO:0000256" key="4">
    <source>
        <dbReference type="ARBA" id="ARBA00023163"/>
    </source>
</evidence>
<reference evidence="8" key="1">
    <citation type="submission" date="2013-09" db="EMBL/GenBank/DDBJ databases">
        <title>Corchorus olitorius genome sequencing.</title>
        <authorList>
            <person name="Alam M."/>
            <person name="Haque M.S."/>
            <person name="Islam M.S."/>
            <person name="Emdad E.M."/>
            <person name="Islam M.M."/>
            <person name="Ahmed B."/>
            <person name="Halim A."/>
            <person name="Hossen Q.M.M."/>
            <person name="Hossain M.Z."/>
            <person name="Ahmed R."/>
            <person name="Khan M.M."/>
            <person name="Islam R."/>
            <person name="Rashid M.M."/>
            <person name="Khan S.A."/>
            <person name="Rahman M.S."/>
            <person name="Alam M."/>
            <person name="Yahiya A.S."/>
            <person name="Khan M.S."/>
            <person name="Azam M.S."/>
            <person name="Haque T."/>
            <person name="Lashkar M.Z.H."/>
            <person name="Akhand A.I."/>
            <person name="Morshed G."/>
            <person name="Roy S."/>
            <person name="Uddin K.S."/>
            <person name="Rabeya T."/>
            <person name="Hossain A.S."/>
            <person name="Chowdhury A."/>
            <person name="Snigdha A.R."/>
            <person name="Mortoza M.S."/>
            <person name="Matin S.A."/>
            <person name="Hoque S.M.E."/>
            <person name="Islam M.K."/>
            <person name="Roy D.K."/>
            <person name="Haider R."/>
            <person name="Moosa M.M."/>
            <person name="Elias S.M."/>
            <person name="Hasan A.M."/>
            <person name="Jahan S."/>
            <person name="Shafiuddin M."/>
            <person name="Mahmood N."/>
            <person name="Shommy N.S."/>
        </authorList>
    </citation>
    <scope>NUCLEOTIDE SEQUENCE [LARGE SCALE GENOMIC DNA]</scope>
    <source>
        <strain evidence="8">cv. O-4</strain>
    </source>
</reference>
<dbReference type="GO" id="GO:0005634">
    <property type="term" value="C:nucleus"/>
    <property type="evidence" value="ECO:0007669"/>
    <property type="project" value="UniProtKB-SubCell"/>
</dbReference>
<sequence>MFNDSDSILPLVEIGKADSSRARSLCHILPGFRFYPSEEEILSHYLTKKNGCGTAGNDDVYGYDLIKELNLYDYQPSDLPEGACFLHGNQGRKRHWLCYTESKGGRKKRTRRAKGGFWRKIGKVRHVFDDGGNILLGTRTKFVFFEVNSVKAAVRTQWTMYEYALLHHLKASFVLCRVFVKSCAGNSISENILSSSADVSLSAVGNVGIQHDESVTPDILEPEINGDHFTKELEDQTASRPVSVASFEFPSGISPDLPNDLVGSQLTADDLMSILEEDFLELEDLR</sequence>
<dbReference type="GO" id="GO:0006355">
    <property type="term" value="P:regulation of DNA-templated transcription"/>
    <property type="evidence" value="ECO:0007669"/>
    <property type="project" value="InterPro"/>
</dbReference>
<keyword evidence="8" id="KW-1185">Reference proteome</keyword>
<dbReference type="GO" id="GO:0003677">
    <property type="term" value="F:DNA binding"/>
    <property type="evidence" value="ECO:0007669"/>
    <property type="project" value="UniProtKB-KW"/>
</dbReference>
<dbReference type="PANTHER" id="PTHR31989">
    <property type="entry name" value="NAC DOMAIN-CONTAINING PROTEIN 82-RELATED"/>
    <property type="match status" value="1"/>
</dbReference>
<feature type="domain" description="NAC" evidence="6">
    <location>
        <begin position="28"/>
        <end position="181"/>
    </location>
</feature>
<dbReference type="AlphaFoldDB" id="A0A1R3HWD7"/>
<dbReference type="Proteomes" id="UP000187203">
    <property type="component" value="Unassembled WGS sequence"/>
</dbReference>
<dbReference type="OrthoDB" id="1674324at2759"/>
<keyword evidence="4" id="KW-0804">Transcription</keyword>
<evidence type="ECO:0000313" key="7">
    <source>
        <dbReference type="EMBL" id="OMO74675.1"/>
    </source>
</evidence>